<proteinExistence type="predicted"/>
<dbReference type="AlphaFoldDB" id="A0A7W4P1J3"/>
<dbReference type="EMBL" id="JABEQE010000020">
    <property type="protein sequence ID" value="MBB2173834.1"/>
    <property type="molecule type" value="Genomic_DNA"/>
</dbReference>
<gene>
    <name evidence="1" type="ORF">HLH35_17210</name>
</gene>
<dbReference type="RefSeq" id="WP_182980317.1">
    <property type="nucleotide sequence ID" value="NZ_BAABGB010000020.1"/>
</dbReference>
<keyword evidence="2" id="KW-1185">Reference proteome</keyword>
<dbReference type="Proteomes" id="UP000577891">
    <property type="component" value="Unassembled WGS sequence"/>
</dbReference>
<evidence type="ECO:0000313" key="2">
    <source>
        <dbReference type="Proteomes" id="UP000577891"/>
    </source>
</evidence>
<organism evidence="1 2">
    <name type="scientific">Gluconacetobacter asukensis</name>
    <dbReference type="NCBI Taxonomy" id="1017181"/>
    <lineage>
        <taxon>Bacteria</taxon>
        <taxon>Pseudomonadati</taxon>
        <taxon>Pseudomonadota</taxon>
        <taxon>Alphaproteobacteria</taxon>
        <taxon>Acetobacterales</taxon>
        <taxon>Acetobacteraceae</taxon>
        <taxon>Gluconacetobacter</taxon>
    </lineage>
</organism>
<name>A0A7W4P1J3_9PROT</name>
<protein>
    <submittedName>
        <fullName evidence="1">Uncharacterized protein</fullName>
    </submittedName>
</protein>
<accession>A0A7W4P1J3</accession>
<reference evidence="1 2" key="1">
    <citation type="submission" date="2020-04" db="EMBL/GenBank/DDBJ databases">
        <title>Description of novel Gluconacetobacter.</title>
        <authorList>
            <person name="Sombolestani A."/>
        </authorList>
    </citation>
    <scope>NUCLEOTIDE SEQUENCE [LARGE SCALE GENOMIC DNA]</scope>
    <source>
        <strain evidence="1 2">LMG 27724</strain>
    </source>
</reference>
<evidence type="ECO:0000313" key="1">
    <source>
        <dbReference type="EMBL" id="MBB2173834.1"/>
    </source>
</evidence>
<comment type="caution">
    <text evidence="1">The sequence shown here is derived from an EMBL/GenBank/DDBJ whole genome shotgun (WGS) entry which is preliminary data.</text>
</comment>
<sequence>MTICKGKIPKNVLNLFSSDIGATDFFGYVGNMVSIEQATAVIGILSPDFVEYNNHIFWKADSSDFSPQSALTGFRENKPGQLLPSTERRDVERYQNNFSVNQFFSKWEDSPGSPVLKVGLTEKDHKLCHIFARQIEQYWHIALRECFPDRNFEFEVADNILDEYGVCLTFFQL</sequence>